<evidence type="ECO:0000313" key="3">
    <source>
        <dbReference type="Proteomes" id="UP000490980"/>
    </source>
</evidence>
<evidence type="ECO:0000256" key="1">
    <source>
        <dbReference type="SAM" id="SignalP"/>
    </source>
</evidence>
<evidence type="ECO:0000313" key="2">
    <source>
        <dbReference type="EMBL" id="NII05081.1"/>
    </source>
</evidence>
<sequence length="151" mass="16069">MKTWHCMITAALALHFASATAEATTVKKVDFHRADGVACHASLTIDKPTWPASIWGAEGVAPETLASALHIRCNDGAVKVPAKAFADLGNPLWIAVELAERGYDVVINGAQGPLAYVARLHVENRAVVARDVASTTLPGVAEHASYREEET</sequence>
<feature type="chain" id="PRO_5031324343" evidence="1">
    <location>
        <begin position="22"/>
        <end position="151"/>
    </location>
</feature>
<dbReference type="AlphaFoldDB" id="A0A7X5U712"/>
<dbReference type="RefSeq" id="WP_166945929.1">
    <property type="nucleotide sequence ID" value="NZ_JAARLZ010000001.1"/>
</dbReference>
<protein>
    <submittedName>
        <fullName evidence="2">Uncharacterized protein</fullName>
    </submittedName>
</protein>
<accession>A0A7X5U712</accession>
<dbReference type="EMBL" id="JAARLZ010000001">
    <property type="protein sequence ID" value="NII05081.1"/>
    <property type="molecule type" value="Genomic_DNA"/>
</dbReference>
<keyword evidence="3" id="KW-1185">Reference proteome</keyword>
<keyword evidence="1" id="KW-0732">Signal</keyword>
<comment type="caution">
    <text evidence="2">The sequence shown here is derived from an EMBL/GenBank/DDBJ whole genome shotgun (WGS) entry which is preliminary data.</text>
</comment>
<feature type="signal peptide" evidence="1">
    <location>
        <begin position="1"/>
        <end position="21"/>
    </location>
</feature>
<reference evidence="2 3" key="1">
    <citation type="submission" date="2020-03" db="EMBL/GenBank/DDBJ databases">
        <authorList>
            <person name="Lai Q."/>
        </authorList>
    </citation>
    <scope>NUCLEOTIDE SEQUENCE [LARGE SCALE GENOMIC DNA]</scope>
    <source>
        <strain evidence="2 3">CCUG 25036</strain>
    </source>
</reference>
<proteinExistence type="predicted"/>
<organism evidence="2 3">
    <name type="scientific">Luteibacter anthropi</name>
    <dbReference type="NCBI Taxonomy" id="564369"/>
    <lineage>
        <taxon>Bacteria</taxon>
        <taxon>Pseudomonadati</taxon>
        <taxon>Pseudomonadota</taxon>
        <taxon>Gammaproteobacteria</taxon>
        <taxon>Lysobacterales</taxon>
        <taxon>Rhodanobacteraceae</taxon>
        <taxon>Luteibacter</taxon>
    </lineage>
</organism>
<dbReference type="Proteomes" id="UP000490980">
    <property type="component" value="Unassembled WGS sequence"/>
</dbReference>
<gene>
    <name evidence="2" type="ORF">HBF25_01620</name>
</gene>
<name>A0A7X5U712_9GAMM</name>